<keyword evidence="6" id="KW-1133">Transmembrane helix</keyword>
<dbReference type="Pfam" id="PF05577">
    <property type="entry name" value="Peptidase_S28"/>
    <property type="match status" value="1"/>
</dbReference>
<organism evidence="8 9">
    <name type="scientific">Trichomonas vaginalis (strain ATCC PRA-98 / G3)</name>
    <dbReference type="NCBI Taxonomy" id="412133"/>
    <lineage>
        <taxon>Eukaryota</taxon>
        <taxon>Metamonada</taxon>
        <taxon>Parabasalia</taxon>
        <taxon>Trichomonadida</taxon>
        <taxon>Trichomonadidae</taxon>
        <taxon>Trichomonas</taxon>
    </lineage>
</organism>
<feature type="signal peptide" evidence="7">
    <location>
        <begin position="1"/>
        <end position="17"/>
    </location>
</feature>
<keyword evidence="6" id="KW-0812">Transmembrane</keyword>
<dbReference type="InterPro" id="IPR042269">
    <property type="entry name" value="Ser_carbopepase_S28_SKS"/>
</dbReference>
<keyword evidence="3 7" id="KW-0732">Signal</keyword>
<keyword evidence="5" id="KW-0325">Glycoprotein</keyword>
<evidence type="ECO:0000256" key="4">
    <source>
        <dbReference type="ARBA" id="ARBA00022801"/>
    </source>
</evidence>
<dbReference type="CDD" id="cd00055">
    <property type="entry name" value="EGF_Lam"/>
    <property type="match status" value="1"/>
</dbReference>
<keyword evidence="4" id="KW-0378">Hydrolase</keyword>
<dbReference type="AlphaFoldDB" id="A2E613"/>
<keyword evidence="2" id="KW-0645">Protease</keyword>
<reference evidence="8" key="2">
    <citation type="journal article" date="2007" name="Science">
        <title>Draft genome sequence of the sexually transmitted pathogen Trichomonas vaginalis.</title>
        <authorList>
            <person name="Carlton J.M."/>
            <person name="Hirt R.P."/>
            <person name="Silva J.C."/>
            <person name="Delcher A.L."/>
            <person name="Schatz M."/>
            <person name="Zhao Q."/>
            <person name="Wortman J.R."/>
            <person name="Bidwell S.L."/>
            <person name="Alsmark U.C.M."/>
            <person name="Besteiro S."/>
            <person name="Sicheritz-Ponten T."/>
            <person name="Noel C.J."/>
            <person name="Dacks J.B."/>
            <person name="Foster P.G."/>
            <person name="Simillion C."/>
            <person name="Van de Peer Y."/>
            <person name="Miranda-Saavedra D."/>
            <person name="Barton G.J."/>
            <person name="Westrop G.D."/>
            <person name="Mueller S."/>
            <person name="Dessi D."/>
            <person name="Fiori P.L."/>
            <person name="Ren Q."/>
            <person name="Paulsen I."/>
            <person name="Zhang H."/>
            <person name="Bastida-Corcuera F.D."/>
            <person name="Simoes-Barbosa A."/>
            <person name="Brown M.T."/>
            <person name="Hayes R.D."/>
            <person name="Mukherjee M."/>
            <person name="Okumura C.Y."/>
            <person name="Schneider R."/>
            <person name="Smith A.J."/>
            <person name="Vanacova S."/>
            <person name="Villalvazo M."/>
            <person name="Haas B.J."/>
            <person name="Pertea M."/>
            <person name="Feldblyum T.V."/>
            <person name="Utterback T.R."/>
            <person name="Shu C.L."/>
            <person name="Osoegawa K."/>
            <person name="de Jong P.J."/>
            <person name="Hrdy I."/>
            <person name="Horvathova L."/>
            <person name="Zubacova Z."/>
            <person name="Dolezal P."/>
            <person name="Malik S.B."/>
            <person name="Logsdon J.M. Jr."/>
            <person name="Henze K."/>
            <person name="Gupta A."/>
            <person name="Wang C.C."/>
            <person name="Dunne R.L."/>
            <person name="Upcroft J.A."/>
            <person name="Upcroft P."/>
            <person name="White O."/>
            <person name="Salzberg S.L."/>
            <person name="Tang P."/>
            <person name="Chiu C.-H."/>
            <person name="Lee Y.-S."/>
            <person name="Embley T.M."/>
            <person name="Coombs G.H."/>
            <person name="Mottram J.C."/>
            <person name="Tachezy J."/>
            <person name="Fraser-Liggett C.M."/>
            <person name="Johnson P.J."/>
        </authorList>
    </citation>
    <scope>NUCLEOTIDE SEQUENCE [LARGE SCALE GENOMIC DNA]</scope>
    <source>
        <strain evidence="8">G3</strain>
    </source>
</reference>
<dbReference type="SMR" id="A2E613"/>
<dbReference type="Gene3D" id="1.20.120.980">
    <property type="entry name" value="Serine carboxypeptidase S28, SKS domain"/>
    <property type="match status" value="1"/>
</dbReference>
<proteinExistence type="inferred from homology"/>
<dbReference type="PANTHER" id="PTHR11010:SF38">
    <property type="entry name" value="LYSOSOMAL PRO-X CARBOXYPEPTIDASE"/>
    <property type="match status" value="1"/>
</dbReference>
<gene>
    <name evidence="8" type="ORF">TVAG_362350</name>
</gene>
<evidence type="ECO:0000256" key="3">
    <source>
        <dbReference type="ARBA" id="ARBA00022729"/>
    </source>
</evidence>
<dbReference type="InterPro" id="IPR008758">
    <property type="entry name" value="Peptidase_S28"/>
</dbReference>
<keyword evidence="6" id="KW-0472">Membrane</keyword>
<dbReference type="InterPro" id="IPR029058">
    <property type="entry name" value="AB_hydrolase_fold"/>
</dbReference>
<evidence type="ECO:0000256" key="1">
    <source>
        <dbReference type="ARBA" id="ARBA00011079"/>
    </source>
</evidence>
<dbReference type="GO" id="GO:0070008">
    <property type="term" value="F:serine-type exopeptidase activity"/>
    <property type="evidence" value="ECO:0007669"/>
    <property type="project" value="InterPro"/>
</dbReference>
<dbReference type="RefSeq" id="XP_001324078.1">
    <property type="nucleotide sequence ID" value="XM_001324043.1"/>
</dbReference>
<keyword evidence="9" id="KW-1185">Reference proteome</keyword>
<comment type="similarity">
    <text evidence="1">Belongs to the peptidase S28 family.</text>
</comment>
<evidence type="ECO:0000256" key="6">
    <source>
        <dbReference type="SAM" id="Phobius"/>
    </source>
</evidence>
<reference evidence="8" key="1">
    <citation type="submission" date="2006-10" db="EMBL/GenBank/DDBJ databases">
        <authorList>
            <person name="Amadeo P."/>
            <person name="Zhao Q."/>
            <person name="Wortman J."/>
            <person name="Fraser-Liggett C."/>
            <person name="Carlton J."/>
        </authorList>
    </citation>
    <scope>NUCLEOTIDE SEQUENCE</scope>
    <source>
        <strain evidence="8">G3</strain>
    </source>
</reference>
<evidence type="ECO:0000256" key="7">
    <source>
        <dbReference type="SAM" id="SignalP"/>
    </source>
</evidence>
<evidence type="ECO:0000256" key="5">
    <source>
        <dbReference type="ARBA" id="ARBA00023180"/>
    </source>
</evidence>
<dbReference type="eggNOG" id="KOG2183">
    <property type="taxonomic scope" value="Eukaryota"/>
</dbReference>
<evidence type="ECO:0000313" key="8">
    <source>
        <dbReference type="EMBL" id="EAY11855.1"/>
    </source>
</evidence>
<dbReference type="Proteomes" id="UP000001542">
    <property type="component" value="Unassembled WGS sequence"/>
</dbReference>
<accession>A2E613</accession>
<dbReference type="KEGG" id="tva:4769822"/>
<dbReference type="GO" id="GO:0008239">
    <property type="term" value="F:dipeptidyl-peptidase activity"/>
    <property type="evidence" value="ECO:0000318"/>
    <property type="project" value="GO_Central"/>
</dbReference>
<dbReference type="GO" id="GO:0006508">
    <property type="term" value="P:proteolysis"/>
    <property type="evidence" value="ECO:0007669"/>
    <property type="project" value="UniProtKB-KW"/>
</dbReference>
<dbReference type="PANTHER" id="PTHR11010">
    <property type="entry name" value="PROTEASE S28 PRO-X CARBOXYPEPTIDASE-RELATED"/>
    <property type="match status" value="1"/>
</dbReference>
<dbReference type="VEuPathDB" id="TrichDB:TVAG_362350"/>
<dbReference type="STRING" id="5722.A2E613"/>
<dbReference type="InParanoid" id="A2E613"/>
<protein>
    <submittedName>
        <fullName evidence="8">Clan SC, family S28, unassigned serine peptidase</fullName>
    </submittedName>
</protein>
<dbReference type="EMBL" id="DS113311">
    <property type="protein sequence ID" value="EAY11855.1"/>
    <property type="molecule type" value="Genomic_DNA"/>
</dbReference>
<dbReference type="VEuPathDB" id="TrichDB:TVAGG3_0365920"/>
<dbReference type="InterPro" id="IPR002049">
    <property type="entry name" value="LE_dom"/>
</dbReference>
<name>A2E613_TRIV3</name>
<feature type="chain" id="PRO_5002643084" evidence="7">
    <location>
        <begin position="18"/>
        <end position="509"/>
    </location>
</feature>
<evidence type="ECO:0000313" key="9">
    <source>
        <dbReference type="Proteomes" id="UP000001542"/>
    </source>
</evidence>
<sequence length="509" mass="58021">MLLFLFSLSVSLNIKTCLPPECSIVTIEQPLDHFGSTNETFYQNYTIIDKFWPENSTTSNVILYLGHTINVETEEIDKLPVFELANYSKAILIVVQQRFFGDSTLDPYDSKINKFLTIDQCVEDLANIARSISWKPCSGNQSITVVGAGLMGTIGSIFKLKYSSLVNFSWISSPILNFKKTAFELDFFLGTQINRRDPVCFNNSLNLFDIISNYQNSSKEYNDFITNIGVDESRNFGSAIYVLQDFYYYLLTENQDMLGKYCRSLNTSESKVDSLITYVKNWKKTKNYSPNQMDPMIKTWKTQSQKSKLFMQCNEIGLFNVTGFFLPSDLDTDYYQEVCMNMFNIDISKKSINIMSRDLYGASNIKTTNSIYTSCDLDPFVNLTVGITDYSIQKLHYYIAHNGISCDMRPAAITDGDDLNLMKPLIMQKISNWMHGYCAKNCNSENGHCLLHTCVCKPGFHGYNCEKNDKDMIVRFDAFITFLIVLPTFILGAAGVGAWIVFTKEKMMP</sequence>
<dbReference type="Gene3D" id="3.40.50.1820">
    <property type="entry name" value="alpha/beta hydrolase"/>
    <property type="match status" value="1"/>
</dbReference>
<dbReference type="ESTHER" id="triva-a2e613">
    <property type="family name" value="Prolylcarboxypeptidase"/>
</dbReference>
<evidence type="ECO:0000256" key="2">
    <source>
        <dbReference type="ARBA" id="ARBA00022670"/>
    </source>
</evidence>
<feature type="transmembrane region" description="Helical" evidence="6">
    <location>
        <begin position="478"/>
        <end position="502"/>
    </location>
</feature>
<dbReference type="OrthoDB" id="1735038at2759"/>